<reference evidence="1 2" key="1">
    <citation type="journal article" date="2018" name="Mol. Plant">
        <title>The genome of Artemisia annua provides insight into the evolution of Asteraceae family and artemisinin biosynthesis.</title>
        <authorList>
            <person name="Shen Q."/>
            <person name="Zhang L."/>
            <person name="Liao Z."/>
            <person name="Wang S."/>
            <person name="Yan T."/>
            <person name="Shi P."/>
            <person name="Liu M."/>
            <person name="Fu X."/>
            <person name="Pan Q."/>
            <person name="Wang Y."/>
            <person name="Lv Z."/>
            <person name="Lu X."/>
            <person name="Zhang F."/>
            <person name="Jiang W."/>
            <person name="Ma Y."/>
            <person name="Chen M."/>
            <person name="Hao X."/>
            <person name="Li L."/>
            <person name="Tang Y."/>
            <person name="Lv G."/>
            <person name="Zhou Y."/>
            <person name="Sun X."/>
            <person name="Brodelius P.E."/>
            <person name="Rose J.K.C."/>
            <person name="Tang K."/>
        </authorList>
    </citation>
    <scope>NUCLEOTIDE SEQUENCE [LARGE SCALE GENOMIC DNA]</scope>
    <source>
        <strain evidence="2">cv. Huhao1</strain>
        <tissue evidence="1">Leaf</tissue>
    </source>
</reference>
<dbReference type="Proteomes" id="UP000245207">
    <property type="component" value="Unassembled WGS sequence"/>
</dbReference>
<organism evidence="1 2">
    <name type="scientific">Artemisia annua</name>
    <name type="common">Sweet wormwood</name>
    <dbReference type="NCBI Taxonomy" id="35608"/>
    <lineage>
        <taxon>Eukaryota</taxon>
        <taxon>Viridiplantae</taxon>
        <taxon>Streptophyta</taxon>
        <taxon>Embryophyta</taxon>
        <taxon>Tracheophyta</taxon>
        <taxon>Spermatophyta</taxon>
        <taxon>Magnoliopsida</taxon>
        <taxon>eudicotyledons</taxon>
        <taxon>Gunneridae</taxon>
        <taxon>Pentapetalae</taxon>
        <taxon>asterids</taxon>
        <taxon>campanulids</taxon>
        <taxon>Asterales</taxon>
        <taxon>Asteraceae</taxon>
        <taxon>Asteroideae</taxon>
        <taxon>Anthemideae</taxon>
        <taxon>Artemisiinae</taxon>
        <taxon>Artemisia</taxon>
    </lineage>
</organism>
<dbReference type="EMBL" id="PKPP01002617">
    <property type="protein sequence ID" value="PWA74127.1"/>
    <property type="molecule type" value="Genomic_DNA"/>
</dbReference>
<proteinExistence type="predicted"/>
<keyword evidence="2" id="KW-1185">Reference proteome</keyword>
<sequence>MSKASKKQVRNQTLNELKEGNEGPIVIMICRTWDVHNINGRYLSTDFVVSDERVKIMSLCCIILRKCHALFRCVDFKAKEVENIYIAAIHTKSHINLFKTLSSNKKVLQRNKVATKYGRLFYDKRGVMESLVKRAIEISG</sequence>
<evidence type="ECO:0000313" key="2">
    <source>
        <dbReference type="Proteomes" id="UP000245207"/>
    </source>
</evidence>
<protein>
    <submittedName>
        <fullName evidence="1">Histone deacetylase domain-containing protein</fullName>
    </submittedName>
</protein>
<name>A0A2U1NKT3_ARTAN</name>
<dbReference type="AlphaFoldDB" id="A0A2U1NKT3"/>
<comment type="caution">
    <text evidence="1">The sequence shown here is derived from an EMBL/GenBank/DDBJ whole genome shotgun (WGS) entry which is preliminary data.</text>
</comment>
<gene>
    <name evidence="1" type="ORF">CTI12_AA253130</name>
</gene>
<evidence type="ECO:0000313" key="1">
    <source>
        <dbReference type="EMBL" id="PWA74127.1"/>
    </source>
</evidence>
<accession>A0A2U1NKT3</accession>